<dbReference type="Proteomes" id="UP000603453">
    <property type="component" value="Unassembled WGS sequence"/>
</dbReference>
<feature type="compositionally biased region" description="Acidic residues" evidence="5">
    <location>
        <begin position="289"/>
        <end position="300"/>
    </location>
</feature>
<keyword evidence="8" id="KW-1185">Reference proteome</keyword>
<feature type="region of interest" description="Disordered" evidence="5">
    <location>
        <begin position="281"/>
        <end position="302"/>
    </location>
</feature>
<dbReference type="InterPro" id="IPR011011">
    <property type="entry name" value="Znf_FYVE_PHD"/>
</dbReference>
<dbReference type="Pfam" id="PF00628">
    <property type="entry name" value="PHD"/>
    <property type="match status" value="1"/>
</dbReference>
<dbReference type="OrthoDB" id="79252at2759"/>
<keyword evidence="3" id="KW-0862">Zinc</keyword>
<dbReference type="PROSITE" id="PS50016">
    <property type="entry name" value="ZF_PHD_2"/>
    <property type="match status" value="1"/>
</dbReference>
<reference evidence="7" key="1">
    <citation type="submission" date="2020-12" db="EMBL/GenBank/DDBJ databases">
        <title>Metabolic potential, ecology and presence of endohyphal bacteria is reflected in genomic diversity of Mucoromycotina.</title>
        <authorList>
            <person name="Muszewska A."/>
            <person name="Okrasinska A."/>
            <person name="Steczkiewicz K."/>
            <person name="Drgas O."/>
            <person name="Orlowska M."/>
            <person name="Perlinska-Lenart U."/>
            <person name="Aleksandrzak-Piekarczyk T."/>
            <person name="Szatraj K."/>
            <person name="Zielenkiewicz U."/>
            <person name="Pilsyk S."/>
            <person name="Malc E."/>
            <person name="Mieczkowski P."/>
            <person name="Kruszewska J.S."/>
            <person name="Biernat P."/>
            <person name="Pawlowska J."/>
        </authorList>
    </citation>
    <scope>NUCLEOTIDE SEQUENCE</scope>
    <source>
        <strain evidence="7">WA0000017839</strain>
    </source>
</reference>
<dbReference type="EMBL" id="JAEPRD010000014">
    <property type="protein sequence ID" value="KAG2209765.1"/>
    <property type="molecule type" value="Genomic_DNA"/>
</dbReference>
<dbReference type="AlphaFoldDB" id="A0A8H7V771"/>
<evidence type="ECO:0000256" key="1">
    <source>
        <dbReference type="ARBA" id="ARBA00022723"/>
    </source>
</evidence>
<evidence type="ECO:0000256" key="5">
    <source>
        <dbReference type="SAM" id="MobiDB-lite"/>
    </source>
</evidence>
<proteinExistence type="predicted"/>
<evidence type="ECO:0000259" key="6">
    <source>
        <dbReference type="PROSITE" id="PS50016"/>
    </source>
</evidence>
<organism evidence="7 8">
    <name type="scientific">Mucor saturninus</name>
    <dbReference type="NCBI Taxonomy" id="64648"/>
    <lineage>
        <taxon>Eukaryota</taxon>
        <taxon>Fungi</taxon>
        <taxon>Fungi incertae sedis</taxon>
        <taxon>Mucoromycota</taxon>
        <taxon>Mucoromycotina</taxon>
        <taxon>Mucoromycetes</taxon>
        <taxon>Mucorales</taxon>
        <taxon>Mucorineae</taxon>
        <taxon>Mucoraceae</taxon>
        <taxon>Mucor</taxon>
    </lineage>
</organism>
<accession>A0A8H7V771</accession>
<gene>
    <name evidence="7" type="ORF">INT47_001913</name>
</gene>
<dbReference type="GO" id="GO:0008270">
    <property type="term" value="F:zinc ion binding"/>
    <property type="evidence" value="ECO:0007669"/>
    <property type="project" value="UniProtKB-KW"/>
</dbReference>
<dbReference type="SUPFAM" id="SSF57903">
    <property type="entry name" value="FYVE/PHD zinc finger"/>
    <property type="match status" value="1"/>
</dbReference>
<feature type="compositionally biased region" description="Low complexity" evidence="5">
    <location>
        <begin position="85"/>
        <end position="97"/>
    </location>
</feature>
<feature type="domain" description="PHD-type" evidence="6">
    <location>
        <begin position="204"/>
        <end position="253"/>
    </location>
</feature>
<keyword evidence="1" id="KW-0479">Metal-binding</keyword>
<evidence type="ECO:0000256" key="2">
    <source>
        <dbReference type="ARBA" id="ARBA00022771"/>
    </source>
</evidence>
<feature type="compositionally biased region" description="Low complexity" evidence="5">
    <location>
        <begin position="335"/>
        <end position="350"/>
    </location>
</feature>
<dbReference type="InterPro" id="IPR013083">
    <property type="entry name" value="Znf_RING/FYVE/PHD"/>
</dbReference>
<evidence type="ECO:0000313" key="7">
    <source>
        <dbReference type="EMBL" id="KAG2209765.1"/>
    </source>
</evidence>
<dbReference type="InterPro" id="IPR019787">
    <property type="entry name" value="Znf_PHD-finger"/>
</dbReference>
<protein>
    <recommendedName>
        <fullName evidence="6">PHD-type domain-containing protein</fullName>
    </recommendedName>
</protein>
<dbReference type="CDD" id="cd15489">
    <property type="entry name" value="PHD_SF"/>
    <property type="match status" value="1"/>
</dbReference>
<dbReference type="InterPro" id="IPR001965">
    <property type="entry name" value="Znf_PHD"/>
</dbReference>
<comment type="caution">
    <text evidence="7">The sequence shown here is derived from an EMBL/GenBank/DDBJ whole genome shotgun (WGS) entry which is preliminary data.</text>
</comment>
<dbReference type="SMART" id="SM00249">
    <property type="entry name" value="PHD"/>
    <property type="match status" value="1"/>
</dbReference>
<name>A0A8H7V771_9FUNG</name>
<keyword evidence="2 4" id="KW-0863">Zinc-finger</keyword>
<evidence type="ECO:0000313" key="8">
    <source>
        <dbReference type="Proteomes" id="UP000603453"/>
    </source>
</evidence>
<evidence type="ECO:0000256" key="3">
    <source>
        <dbReference type="ARBA" id="ARBA00022833"/>
    </source>
</evidence>
<sequence>MKSTCQTKEIVYLNRVQQSSVTKKSTLTDIKAIAKTLKSRLSHLSKRFVQPSVNNTSHHHHNKYVSMETLSKLSSADWSIPPSPLSTASTTPSTPSTPKRRRPVLHHLDLLKRYLTFVASETQIDLHHPNQIEFTFTNNHELLQPQSTLDHASRLGATLIEMAVHDPLEKIQPPKVLNGASRRRPGRPPKEITTAPMMMKKKDTIQCICTSSRQEFGVMVQCDDCCHWLHLECLALDEKALAETFRCPRCFIQMDDDHSLKLLSTVTWRYAARHQSKVLASLNHHTHPEEEEEEEDEYDEMSSLGMDDVSSIISSADTYDESQLIFDEGDSDWPSSSSSSSSSNSSSSCSEAGTPSEYHFGGDDHWFVPPSSANVFLWNNNTTLFNHPPYCTSSLSLSLTPDVEPSAVCAQELPEFNFWETSF</sequence>
<dbReference type="InterPro" id="IPR019786">
    <property type="entry name" value="Zinc_finger_PHD-type_CS"/>
</dbReference>
<dbReference type="Gene3D" id="3.30.40.10">
    <property type="entry name" value="Zinc/RING finger domain, C3HC4 (zinc finger)"/>
    <property type="match status" value="1"/>
</dbReference>
<feature type="region of interest" description="Disordered" evidence="5">
    <location>
        <begin position="81"/>
        <end position="102"/>
    </location>
</feature>
<feature type="region of interest" description="Disordered" evidence="5">
    <location>
        <begin position="328"/>
        <end position="354"/>
    </location>
</feature>
<dbReference type="PROSITE" id="PS01359">
    <property type="entry name" value="ZF_PHD_1"/>
    <property type="match status" value="1"/>
</dbReference>
<evidence type="ECO:0000256" key="4">
    <source>
        <dbReference type="PROSITE-ProRule" id="PRU00146"/>
    </source>
</evidence>